<keyword evidence="3" id="KW-1185">Reference proteome</keyword>
<dbReference type="SUPFAM" id="SSF55729">
    <property type="entry name" value="Acyl-CoA N-acyltransferases (Nat)"/>
    <property type="match status" value="1"/>
</dbReference>
<evidence type="ECO:0000259" key="1">
    <source>
        <dbReference type="PROSITE" id="PS51186"/>
    </source>
</evidence>
<dbReference type="RefSeq" id="WP_054875541.1">
    <property type="nucleotide sequence ID" value="NZ_LKET01000032.1"/>
</dbReference>
<dbReference type="EC" id="2.3.1.-" evidence="2"/>
<dbReference type="InterPro" id="IPR000182">
    <property type="entry name" value="GNAT_dom"/>
</dbReference>
<dbReference type="GO" id="GO:0008233">
    <property type="term" value="F:peptidase activity"/>
    <property type="evidence" value="ECO:0007669"/>
    <property type="project" value="UniProtKB-KW"/>
</dbReference>
<sequence length="171" mass="19818">MNITFRQCVSDDIYTLQNFSYRTFNETYINMNTSSNMKAYLEEAFDVNKLRGELADSNSLFYFLYADGELAGYLKLNESAAQTDINDLQSIEIERIYIANEFQGKGLGGVLINKAIDIAKMRKKSYLWLGVWEKNDKAILFYKKNGFEEIGTHSFFMGDEEQTDLIMRKIL</sequence>
<accession>A0A0P8YXB4</accession>
<protein>
    <submittedName>
        <fullName evidence="2">Protease synthase and sporulation negative regulatory protein PAI 1</fullName>
        <ecNumber evidence="2">2.3.1.-</ecNumber>
    </submittedName>
</protein>
<organism evidence="2 3">
    <name type="scientific">Oxobacter pfennigii</name>
    <dbReference type="NCBI Taxonomy" id="36849"/>
    <lineage>
        <taxon>Bacteria</taxon>
        <taxon>Bacillati</taxon>
        <taxon>Bacillota</taxon>
        <taxon>Clostridia</taxon>
        <taxon>Eubacteriales</taxon>
        <taxon>Clostridiaceae</taxon>
        <taxon>Oxobacter</taxon>
    </lineage>
</organism>
<comment type="caution">
    <text evidence="2">The sequence shown here is derived from an EMBL/GenBank/DDBJ whole genome shotgun (WGS) entry which is preliminary data.</text>
</comment>
<dbReference type="Pfam" id="PF00583">
    <property type="entry name" value="Acetyltransf_1"/>
    <property type="match status" value="1"/>
</dbReference>
<gene>
    <name evidence="2" type="primary">paiA_2</name>
    <name evidence="2" type="ORF">OXPF_25320</name>
</gene>
<dbReference type="InterPro" id="IPR050276">
    <property type="entry name" value="MshD_Acetyltransferase"/>
</dbReference>
<dbReference type="PANTHER" id="PTHR43617:SF33">
    <property type="entry name" value="SPORE COAT POLYSACCHARIDE BIOSYNTHESIS PROTEIN SPSD"/>
    <property type="match status" value="1"/>
</dbReference>
<dbReference type="PATRIC" id="fig|36849.3.peg.2674"/>
<dbReference type="OrthoDB" id="7205533at2"/>
<dbReference type="GO" id="GO:0016747">
    <property type="term" value="F:acyltransferase activity, transferring groups other than amino-acyl groups"/>
    <property type="evidence" value="ECO:0007669"/>
    <property type="project" value="InterPro"/>
</dbReference>
<feature type="domain" description="N-acetyltransferase" evidence="1">
    <location>
        <begin position="3"/>
        <end position="171"/>
    </location>
</feature>
<keyword evidence="2" id="KW-0378">Hydrolase</keyword>
<keyword evidence="2" id="KW-0645">Protease</keyword>
<dbReference type="PROSITE" id="PS51186">
    <property type="entry name" value="GNAT"/>
    <property type="match status" value="1"/>
</dbReference>
<dbReference type="EMBL" id="LKET01000032">
    <property type="protein sequence ID" value="KPU44362.1"/>
    <property type="molecule type" value="Genomic_DNA"/>
</dbReference>
<dbReference type="GO" id="GO:0006508">
    <property type="term" value="P:proteolysis"/>
    <property type="evidence" value="ECO:0007669"/>
    <property type="project" value="UniProtKB-KW"/>
</dbReference>
<keyword evidence="2" id="KW-0012">Acyltransferase</keyword>
<dbReference type="PANTHER" id="PTHR43617">
    <property type="entry name" value="L-AMINO ACID N-ACETYLTRANSFERASE"/>
    <property type="match status" value="1"/>
</dbReference>
<dbReference type="InterPro" id="IPR016181">
    <property type="entry name" value="Acyl_CoA_acyltransferase"/>
</dbReference>
<evidence type="ECO:0000313" key="2">
    <source>
        <dbReference type="EMBL" id="KPU44362.1"/>
    </source>
</evidence>
<proteinExistence type="predicted"/>
<evidence type="ECO:0000313" key="3">
    <source>
        <dbReference type="Proteomes" id="UP000050326"/>
    </source>
</evidence>
<name>A0A0P8YXB4_9CLOT</name>
<dbReference type="Gene3D" id="3.40.630.30">
    <property type="match status" value="1"/>
</dbReference>
<dbReference type="Proteomes" id="UP000050326">
    <property type="component" value="Unassembled WGS sequence"/>
</dbReference>
<dbReference type="AlphaFoldDB" id="A0A0P8YXB4"/>
<reference evidence="2 3" key="1">
    <citation type="submission" date="2015-09" db="EMBL/GenBank/DDBJ databases">
        <title>Genome sequence of Oxobacter pfennigii DSM 3222.</title>
        <authorList>
            <person name="Poehlein A."/>
            <person name="Bengelsdorf F.R."/>
            <person name="Schiel-Bengelsdorf B."/>
            <person name="Duerre P."/>
            <person name="Daniel R."/>
        </authorList>
    </citation>
    <scope>NUCLEOTIDE SEQUENCE [LARGE SCALE GENOMIC DNA]</scope>
    <source>
        <strain evidence="2 3">DSM 3222</strain>
    </source>
</reference>
<dbReference type="STRING" id="36849.OXPF_25320"/>
<dbReference type="CDD" id="cd04301">
    <property type="entry name" value="NAT_SF"/>
    <property type="match status" value="1"/>
</dbReference>
<keyword evidence="2" id="KW-0808">Transferase</keyword>